<name>A0A813DA94_POLGL</name>
<keyword evidence="1" id="KW-1133">Transmembrane helix</keyword>
<dbReference type="Proteomes" id="UP000654075">
    <property type="component" value="Unassembled WGS sequence"/>
</dbReference>
<evidence type="ECO:0000313" key="3">
    <source>
        <dbReference type="Proteomes" id="UP000654075"/>
    </source>
</evidence>
<accession>A0A813DA94</accession>
<dbReference type="AlphaFoldDB" id="A0A813DA94"/>
<keyword evidence="3" id="KW-1185">Reference proteome</keyword>
<gene>
    <name evidence="2" type="ORF">PGLA1383_LOCUS3388</name>
</gene>
<dbReference type="EMBL" id="CAJNNV010001184">
    <property type="protein sequence ID" value="CAE8584456.1"/>
    <property type="molecule type" value="Genomic_DNA"/>
</dbReference>
<reference evidence="2" key="1">
    <citation type="submission" date="2021-02" db="EMBL/GenBank/DDBJ databases">
        <authorList>
            <person name="Dougan E. K."/>
            <person name="Rhodes N."/>
            <person name="Thang M."/>
            <person name="Chan C."/>
        </authorList>
    </citation>
    <scope>NUCLEOTIDE SEQUENCE</scope>
</reference>
<comment type="caution">
    <text evidence="2">The sequence shown here is derived from an EMBL/GenBank/DDBJ whole genome shotgun (WGS) entry which is preliminary data.</text>
</comment>
<keyword evidence="1" id="KW-0812">Transmembrane</keyword>
<sequence length="618" mass="68339">MLLELHEVGRQTSPSWPEVAELASEMVSEDFRKRLHSLGLPEALRLRAEIVQGLMKHLRWNDAEGMETLDARQSSKMYASPSSSSWPELKRLSQRLVEWLAKFPEDIYAHFWANRLAFFRADWKRALSTIAKVYDLAHAFARHACTTRPPEPTSVPMGAPHGERHMTIPIASPACQSAGEFLKVVAGEWSWQVILSARDGAGDVPSSQALLEACRIRTKGYSDKDALQEFLVGPGDFKGRLTVASTGGLRHHKEQMEELAMVMEGTPACGAEEGADAADLATTATLQSRFSGSCPQVAQKLRSIAEAYGGAVARMKECNKPGDFDPALNDMGILPADAVRDILPYFGRDLHLDPSGRAFEPGKHVLSAPPSSEKWRNYEVLEENILVVDDVFSPEALENFRRFTERSTVHHVLKGNGYLCGYWFDGYAPPLMAQAYSELQEAFPSFLCGHRLKNAWTYVYDEYDSADPGRASDGIGMHADMAAVNINCWLVPGSSLSDEEHGGMLIWPKKPPIEWDSSFYNTGNAYSFSVEQDGYFGVTSVSNPNSSAFHEYAKNVKPLRVAYKQNRCVIFDSALLHAAILAYHSQIVCFTVFVVGSAIIAVLAVVVAVIQHDTRTST</sequence>
<organism evidence="2 3">
    <name type="scientific">Polarella glacialis</name>
    <name type="common">Dinoflagellate</name>
    <dbReference type="NCBI Taxonomy" id="89957"/>
    <lineage>
        <taxon>Eukaryota</taxon>
        <taxon>Sar</taxon>
        <taxon>Alveolata</taxon>
        <taxon>Dinophyceae</taxon>
        <taxon>Suessiales</taxon>
        <taxon>Suessiaceae</taxon>
        <taxon>Polarella</taxon>
    </lineage>
</organism>
<evidence type="ECO:0000313" key="2">
    <source>
        <dbReference type="EMBL" id="CAE8584456.1"/>
    </source>
</evidence>
<feature type="transmembrane region" description="Helical" evidence="1">
    <location>
        <begin position="590"/>
        <end position="610"/>
    </location>
</feature>
<dbReference type="SUPFAM" id="SSF51197">
    <property type="entry name" value="Clavaminate synthase-like"/>
    <property type="match status" value="1"/>
</dbReference>
<protein>
    <submittedName>
        <fullName evidence="2">Uncharacterized protein</fullName>
    </submittedName>
</protein>
<proteinExistence type="predicted"/>
<keyword evidence="1" id="KW-0472">Membrane</keyword>
<evidence type="ECO:0000256" key="1">
    <source>
        <dbReference type="SAM" id="Phobius"/>
    </source>
</evidence>